<feature type="signal peptide" evidence="1">
    <location>
        <begin position="1"/>
        <end position="25"/>
    </location>
</feature>
<evidence type="ECO:0000313" key="3">
    <source>
        <dbReference type="Proteomes" id="UP000786875"/>
    </source>
</evidence>
<feature type="chain" id="PRO_5045796267" evidence="1">
    <location>
        <begin position="26"/>
        <end position="204"/>
    </location>
</feature>
<evidence type="ECO:0000256" key="1">
    <source>
        <dbReference type="SAM" id="SignalP"/>
    </source>
</evidence>
<proteinExistence type="predicted"/>
<keyword evidence="2" id="KW-0449">Lipoprotein</keyword>
<keyword evidence="1" id="KW-0732">Signal</keyword>
<accession>A0ABS5T5Q2</accession>
<dbReference type="InterPro" id="IPR010938">
    <property type="entry name" value="DUF1131"/>
</dbReference>
<reference evidence="2 3" key="1">
    <citation type="submission" date="2020-04" db="EMBL/GenBank/DDBJ databases">
        <title>Genome sequencing of Rosenbergiella species.</title>
        <authorList>
            <person name="Alvarez-Perez S."/>
            <person name="Lievens B."/>
        </authorList>
    </citation>
    <scope>NUCLEOTIDE SEQUENCE [LARGE SCALE GENOMIC DNA]</scope>
    <source>
        <strain evidence="2 3">CdVSA20.1</strain>
    </source>
</reference>
<dbReference type="EMBL" id="JABBFO010000008">
    <property type="protein sequence ID" value="MBT0727669.1"/>
    <property type="molecule type" value="Genomic_DNA"/>
</dbReference>
<dbReference type="Pfam" id="PF06572">
    <property type="entry name" value="DUF1131"/>
    <property type="match status" value="1"/>
</dbReference>
<dbReference type="Gene3D" id="2.60.460.10">
    <property type="entry name" value="protein yfey like domain"/>
    <property type="match status" value="1"/>
</dbReference>
<organism evidence="2 3">
    <name type="scientific">Rosenbergiella australiborealis</name>
    <dbReference type="NCBI Taxonomy" id="1544696"/>
    <lineage>
        <taxon>Bacteria</taxon>
        <taxon>Pseudomonadati</taxon>
        <taxon>Pseudomonadota</taxon>
        <taxon>Gammaproteobacteria</taxon>
        <taxon>Enterobacterales</taxon>
        <taxon>Erwiniaceae</taxon>
        <taxon>Rosenbergiella</taxon>
    </lineage>
</organism>
<dbReference type="RefSeq" id="WP_214214274.1">
    <property type="nucleotide sequence ID" value="NZ_JABBFO010000008.1"/>
</dbReference>
<comment type="caution">
    <text evidence="2">The sequence shown here is derived from an EMBL/GenBank/DDBJ whole genome shotgun (WGS) entry which is preliminary data.</text>
</comment>
<evidence type="ECO:0000313" key="2">
    <source>
        <dbReference type="EMBL" id="MBT0727669.1"/>
    </source>
</evidence>
<sequence>MKALPCALLASVVLLNGCASSGHQADTSSNAVRWWNPLSYSWSSALPWNWFGSSVAISEKGVGNITGLTAFNAETISQGIGSDYQIRQGMGTRNGQIESYIQAMKDQKVAMTFYGDTTVSKIDVTDTSVHTPNGIAFGAPFSALFQKAYGHCQPGRDSQHVQCQVPNSQHLDVIYHGEFNGPSGIMPADDTLKQWTLSEVVWHA</sequence>
<protein>
    <submittedName>
        <fullName evidence="2">RpoE-regulated lipoprotein</fullName>
    </submittedName>
</protein>
<keyword evidence="3" id="KW-1185">Reference proteome</keyword>
<gene>
    <name evidence="2" type="ORF">HGT73_09780</name>
</gene>
<dbReference type="InterPro" id="IPR038714">
    <property type="entry name" value="YfeY-like_sf"/>
</dbReference>
<dbReference type="NCBIfam" id="NF007990">
    <property type="entry name" value="PRK10718.1"/>
    <property type="match status" value="1"/>
</dbReference>
<name>A0ABS5T5Q2_9GAMM</name>
<dbReference type="Proteomes" id="UP000786875">
    <property type="component" value="Unassembled WGS sequence"/>
</dbReference>